<feature type="coiled-coil region" evidence="1">
    <location>
        <begin position="714"/>
        <end position="755"/>
    </location>
</feature>
<proteinExistence type="predicted"/>
<dbReference type="Pfam" id="PF00612">
    <property type="entry name" value="IQ"/>
    <property type="match status" value="1"/>
</dbReference>
<dbReference type="Proteomes" id="UP001107558">
    <property type="component" value="Chromosome 1"/>
</dbReference>
<dbReference type="Gene3D" id="1.20.5.4820">
    <property type="match status" value="1"/>
</dbReference>
<comment type="caution">
    <text evidence="3">The sequence shown here is derived from an EMBL/GenBank/DDBJ whole genome shotgun (WGS) entry which is preliminary data.</text>
</comment>
<dbReference type="AlphaFoldDB" id="A0A9J6CGI1"/>
<feature type="compositionally biased region" description="Basic and acidic residues" evidence="2">
    <location>
        <begin position="429"/>
        <end position="444"/>
    </location>
</feature>
<evidence type="ECO:0000256" key="2">
    <source>
        <dbReference type="SAM" id="MobiDB-lite"/>
    </source>
</evidence>
<dbReference type="SMART" id="SM00015">
    <property type="entry name" value="IQ"/>
    <property type="match status" value="2"/>
</dbReference>
<feature type="compositionally biased region" description="Polar residues" evidence="2">
    <location>
        <begin position="450"/>
        <end position="471"/>
    </location>
</feature>
<dbReference type="OrthoDB" id="312459at2759"/>
<feature type="region of interest" description="Disordered" evidence="2">
    <location>
        <begin position="429"/>
        <end position="494"/>
    </location>
</feature>
<dbReference type="PROSITE" id="PS50096">
    <property type="entry name" value="IQ"/>
    <property type="match status" value="1"/>
</dbReference>
<dbReference type="EMBL" id="JADBJN010000001">
    <property type="protein sequence ID" value="KAG5681289.1"/>
    <property type="molecule type" value="Genomic_DNA"/>
</dbReference>
<dbReference type="SUPFAM" id="SSF52540">
    <property type="entry name" value="P-loop containing nucleoside triphosphate hydrolases"/>
    <property type="match status" value="1"/>
</dbReference>
<gene>
    <name evidence="3" type="ORF">PVAND_010740</name>
</gene>
<dbReference type="InterPro" id="IPR027417">
    <property type="entry name" value="P-loop_NTPase"/>
</dbReference>
<sequence length="757" mass="84963">METLRLPAPVPYPVPAVRKNKIKPINVAAKANISQKINDIPTRVNSVLTVQKPVACNLSRNSPGNRPVAKIKKPTSPIVKKLSKHYENVEVKSDLTAAVPSDDDDFYSKLTFDETEQSLEDEIFQELEKVAHDESKLNAAIQNFDKILNEYNKKRTKREEKPSAIPKPLQKSKTCSIIESKCILKKHQLKKTNTTPQTKAEQRIKVENIPSANYYQLTKSLWNLEAFESFAKSTDEKQKIRPVYSRQASISKIPIKSSSNLSSSMMQLNSTAPVSHLSSSPAVKLKKSSVYASTLGLTSASNQLQKLAVVAPRRSSLSTKSSISNYTETKASLQRRNLMSSCNSINKVPAVIKTNSSPKQMPLKSAKSEMSIHGKFAMKAKQLQSSIQPRAKVKRDNDALLDKCLVKGQELLRKAEEFNGSSSKKRDYIATEKMTKEKTPDVNIHKKSSSLENANDTRAVNAMTNHQNAGNCDNDEQSNNSNRSSRNESENSVDELVCAQTKVTTKIVKIETPLIGDEKISLILSSPTLESCDHVIPDVLGGIDESSSDKTNIRDYNSDCSDDSGHISNENDDITLTMDVKKPVKKISEELLEIFEKKSSKIVEMNSTNLIKSTIEIYPAFNSNNKSNKACKSEVLFRSGVLNQLEAKRDELLSDRVIQLQAFCRGYLARRRVGQRRVQELAVRCIQRNVRAFMQVREWPWWRLLVRVTPLLNVHRTEEQLKIAHDELTALKLKLEKLESDRNSLKTENSKLEAKVG</sequence>
<keyword evidence="1" id="KW-0175">Coiled coil</keyword>
<organism evidence="3 4">
    <name type="scientific">Polypedilum vanderplanki</name>
    <name type="common">Sleeping chironomid midge</name>
    <dbReference type="NCBI Taxonomy" id="319348"/>
    <lineage>
        <taxon>Eukaryota</taxon>
        <taxon>Metazoa</taxon>
        <taxon>Ecdysozoa</taxon>
        <taxon>Arthropoda</taxon>
        <taxon>Hexapoda</taxon>
        <taxon>Insecta</taxon>
        <taxon>Pterygota</taxon>
        <taxon>Neoptera</taxon>
        <taxon>Endopterygota</taxon>
        <taxon>Diptera</taxon>
        <taxon>Nematocera</taxon>
        <taxon>Chironomoidea</taxon>
        <taxon>Chironomidae</taxon>
        <taxon>Chironominae</taxon>
        <taxon>Polypedilum</taxon>
        <taxon>Polypedilum</taxon>
    </lineage>
</organism>
<name>A0A9J6CGI1_POLVA</name>
<evidence type="ECO:0000313" key="4">
    <source>
        <dbReference type="Proteomes" id="UP001107558"/>
    </source>
</evidence>
<evidence type="ECO:0000313" key="3">
    <source>
        <dbReference type="EMBL" id="KAG5681289.1"/>
    </source>
</evidence>
<reference evidence="3" key="1">
    <citation type="submission" date="2021-03" db="EMBL/GenBank/DDBJ databases">
        <title>Chromosome level genome of the anhydrobiotic midge Polypedilum vanderplanki.</title>
        <authorList>
            <person name="Yoshida Y."/>
            <person name="Kikawada T."/>
            <person name="Gusev O."/>
        </authorList>
    </citation>
    <scope>NUCLEOTIDE SEQUENCE</scope>
    <source>
        <strain evidence="3">NIAS01</strain>
        <tissue evidence="3">Whole body or cell culture</tissue>
    </source>
</reference>
<keyword evidence="4" id="KW-1185">Reference proteome</keyword>
<dbReference type="InterPro" id="IPR000048">
    <property type="entry name" value="IQ_motif_EF-hand-BS"/>
</dbReference>
<accession>A0A9J6CGI1</accession>
<protein>
    <submittedName>
        <fullName evidence="3">Uncharacterized protein</fullName>
    </submittedName>
</protein>
<evidence type="ECO:0000256" key="1">
    <source>
        <dbReference type="SAM" id="Coils"/>
    </source>
</evidence>